<dbReference type="Gene3D" id="1.10.287.2620">
    <property type="match status" value="1"/>
</dbReference>
<evidence type="ECO:0000256" key="3">
    <source>
        <dbReference type="ARBA" id="ARBA00008887"/>
    </source>
</evidence>
<dbReference type="PANTHER" id="PTHR22878">
    <property type="entry name" value="DYNEIN HEAVY CHAIN 6, AXONEMAL-LIKE-RELATED"/>
    <property type="match status" value="1"/>
</dbReference>
<keyword evidence="6" id="KW-0493">Microtubule</keyword>
<keyword evidence="7" id="KW-0677">Repeat</keyword>
<dbReference type="Pfam" id="PF18198">
    <property type="entry name" value="AAA_lid_11"/>
    <property type="match status" value="1"/>
</dbReference>
<name>F2UH49_SALR5</name>
<dbReference type="Gene3D" id="1.10.8.1220">
    <property type="match status" value="1"/>
</dbReference>
<keyword evidence="12 18" id="KW-0175">Coiled coil</keyword>
<dbReference type="Proteomes" id="UP000007799">
    <property type="component" value="Unassembled WGS sequence"/>
</dbReference>
<dbReference type="FunFam" id="3.40.50.300:FF:002141">
    <property type="entry name" value="Dynein heavy chain"/>
    <property type="match status" value="1"/>
</dbReference>
<dbReference type="Gene3D" id="1.20.920.20">
    <property type="match status" value="1"/>
</dbReference>
<feature type="domain" description="Dynein heavy chain AAA lid" evidence="27">
    <location>
        <begin position="3543"/>
        <end position="3681"/>
    </location>
</feature>
<evidence type="ECO:0000256" key="5">
    <source>
        <dbReference type="ARBA" id="ARBA00022490"/>
    </source>
</evidence>
<comment type="subunit">
    <text evidence="4">Consists of at least two heavy chains and a number of intermediate and light chains.</text>
</comment>
<dbReference type="FunFam" id="1.10.8.710:FF:000004">
    <property type="entry name" value="Dynein axonemal heavy chain 6"/>
    <property type="match status" value="1"/>
</dbReference>
<feature type="coiled-coil region" evidence="18">
    <location>
        <begin position="2579"/>
        <end position="2634"/>
    </location>
</feature>
<dbReference type="FunFam" id="3.40.50.300:FF:000362">
    <property type="entry name" value="Dynein, axonemal, heavy chain 6"/>
    <property type="match status" value="1"/>
</dbReference>
<feature type="domain" description="Dynein heavy chain coiled coil stalk" evidence="23">
    <location>
        <begin position="2553"/>
        <end position="2891"/>
    </location>
</feature>
<keyword evidence="10" id="KW-0282">Flagellum</keyword>
<sequence length="3995" mass="454197">MPKPPSRRGGDPAAAIKPHLPPIPRPDDLHMSTARRRQLEQRKGTRADEQTLKQTTQWKQKTAQRQMLQHLVADQVALVDYSTEETLRRRPAGSAPPELPKTMMSEARKAKLSYQRRREMAMQGKVPGMGDDTWQSIVGRVPEKLRNHHTIPRQQRNKHEKAMVALNEALEEEVKQGYDSVLRRLMVADTVRPPSGIDAEDDIRPTPLEEGKDFSTPWRGRFEANMSALSTHLNITHPLLLRMKALWHTATFGKRPISCTELAAKQRSEGFLYTAESFAQDIVMCCDNFIEKLNMTWYTEIVDEFATFLDSNLQRQKLAATATSQLSLTGPPPLDQAQIDHLYTSSDALMQVQLSTLLQEMMTDFSVELTPSGLEDMPTFIVKLVLADGGMAIEPSLEQVTAKLTATIDSITNSCHEIITIRSWLAGTAQPLKITLDPACVHAAKQRLTAFAKELVGPVQATLAEMGRFEALLPYGEKEEEIEEFLAEQWSFDDFKDMHASVLAVKAELLEFSNHVSCPSVEVNRTQLRDALIARCEELSTRLLQALAERHVAECRDICKRFETISKKALTEPEDSKEMFALMAYMDKVRAEELEELKTRITMRQKRMAFLLETYELAPDQMNLNSQTVTWPTRILPVFDENAVLLERVKTRTEQQLMSKKEKVLLELEKIRKRLAELEEANDMKAIGAYVKEVQSLQRKLHELTSQVTFINKEEQLFGWEPSQYPAIQELLFECEPFDSLFSTTFTWQKTLRRWLEGPFTELDPDKVLEQLDDFWRQFYKKAKSYGADTNMYKICDNVKVEVQSFKQHSNLIQVICNPGLRERHWTKMSKIVGKNIMPDSSSTLQQFLDMNLEKHMEELEGVSGAASKEYSLEKAMDRMHAEWEPMEFGLTEYRDTGVHILSSVDEIQTMLDDHLVKTQTMRSSPFIKPFQERITAWEKLLVTTQDIIDGLLKVQATWLYLEPIFSSPDIMAQMPKEGDLFTQVDRSFRRIMGHCGDDPHVLATCSIDGLLDTVNSANDMLELILKGLNEYLEKKRLFFARFFFLSNDEMLEILSETKDPKRVQPHLKKCFEGIRRLVFTDELDIQTMVSSEGENVDLTETISTAAARGQVEKWLLELEGMMRRSVRDQIVMALEAYTRTERKEWVQQWPGQVVICVGQTYWTTGVHEAIRAGPKGLADYCDKLESDLQDIVALVRGKLPKQVRTTLGALVTLDVHARDVTIDLKNKGVTSDADFQWLCQLRYYWENDQVMVKMINSVCDYGYEYLGNSFRLVVTPLTDRCYRTLIGAYALHLGGAPEGPAGTGKTETVKDLAKALSVQCVVFKYATRSDGLDYKAMGKFFKGLASAGAWACFDEFNRIDLEVLSVVAQQILQIQRAVETGMERFMFEGTQLSLNPKCNSYITMNPGYAGRSELPDNLKVLFRTVAMMVPDYAMIAEIMLYSFGFVNARPMSVKITTTYKLCSEQLSSQFHYDYGMRAVKAVLSAAGNLKLAYPEEDEGILILRAIVDVNLPKFLSHDIPLFNGIISDLFPGVELPKPDYSELFSTARAVCKERDLQATDTFLEKLAQMYEMMIVRHGFMLVGEPFAAKTTVLKVLARSLSLLAEAHAGEMQDDDEPLYRGVEYRIINPKSITLSQLYGSFDPVSHEWSDGVLATSFRMLASDPSPTRRKWTVFDGPVDAVWIENMNTVLDDNKKLCLMSGEIIGLSDTMSMIFETMDLSQASPATVSRCGMIYLEPSQLGWRPHADSWLQTRPEYISQALRDLLSQLLDTFVPAGVEFVRKHLRQYVEVADIMFVHSLFRLLDSSMQSEFENESNVKILEGWVKGVFLFSFIWSFGASTDNTGRPKFDQFLRELYSNQNEEYPCPVKFDVTLPEEGLVYDYLFELKGKGKWMKWTATAPTDLKLRTGQQLKDAIVPTMDTIRYKYLMDISIKNKVPLLFVGPTGTGKSVYIKEKIMQELDKDTFVPLFLTFSARTTSTQTQNFIMSKLDKRRKGVFGPRMGKQCIAFVDDLNMPAVEVYGAQPPIELLRQFLDHGFWYDLKDTTKMKLQDVQFISAMGPPGGGRNHITTRMLRHVNLVSITEFDDETMTRIFSTILTKAFKDGHFSMELQAFTKNLVSATLHVYKSAIASLLPTPAKSHYTFNLRDFARVVNGIVLMKGSHAGDKNKMCRLWTHEVLRVFGDRLVDDNDRQWLFSLVQDTVKSEFKLSFDGVFEQLKPERGKMDFHDFGKLMFGDFADLDSNDRIYDELQDLDALTDTVKSALEEYNNINKTPMDLIIFRYVLEHLCRISRVLKQAGGHALLVGVGGSGRQSVTRLAAHIADYAVFQPEITKQYGDEEWMDDIKRLMRKAGMEDKPTVFLLSDSQIKQESMLEDVDALLNSGEVANIFPPDEKGEICEAVRPSAQELDPSAELTPVDLYAYFISRCRDNLHIVLAFSPIGSSFRNRLRMFPSLVNCCTIDWFQPWPAEALQLVAETFVADIEMSDEDKAAVVNLCQYFDISSRSLSQRFLNDLHRHTYITPTSFLELVKAFKSLLGKKRDEIMKVKNQYTTGLDKLEFAASQVATMRQELEDLQPKLAQAQVDNANMMEQINKESEEAAAIEVNVKKDEAFVAEKTAIAQKEKNECEELLAEAVPALEAALEALNTLKKPDIDVIKTMKSPPAGVKLVMEAVCVMKDVKPEKITDSAGKKQLDYWGPAKKMIGDMKFLQSLKDYDKDNIPPKTMAIIRDKYIPNENFVPEKVAKASSAAEGLCKWIRAMEVYDRVAKVVAPKREALKQKEAEVGELSAVLKQKRDELKAVQDRVANLNKQLEEKVQEKQDLEAKVDLCAMKLDRAQKLIGGLGGEKKRWSEAAESLQAAYDNLTGDILVSSGVIAYLGPYTSVYRQETVIEWVKECRAQKLTCSDNFSLSTTLGNPVKIRSWNIDGLPTDGFSVDNGVMLENSRRWPLMIDPQGQANKWIKNMEKDNNLSAIKLTDGTFMRTLENAIQFGTPVLLENVGEELDPALEPLLQKSTFKQGGVVCIKLGENVLEYSQDFRFYITTKLPNPHYLPETATKVTLINFMITLEGLEDQLLGLVVAKEQPALEEERQKLIVVSAENQRQLKEIEARILETLSSSEGNILEDEDAIKVLDDAKILSDQIQEKQRAAEATQKKISENRRGYKPVASHSAVLFFVIADLANIDPMYQYSLTWFVNLYLASIAQSTKSKQLEKRLRYLTDHFTYNLYCNVCRSLFEKDKLLFAFLLCTSLLKSRSQLEQTELMFFLTGGVGLDNKRPKPDQPWIQQKMWDELCRMSDLPAFKKLGFLEKFEQDPGQWQYIYDSKLPHTEELPAPWQGDLSEFQRMILVRVLRPDKAVPLARRFVDAKLGQKFTEPPPFDLGKSYNDSICTQPLIFVLSPGADPMASLLKFAEASGFGGEKFNAISLGQGQGPFAEKMIEEAREKGHWVALQNCHLAVSWMPALERICEEFSTENTHEDFRLWLTSYPSDKFPVAVLQNGVKMTNEPPTGLRMNMLQSYLTDPISDTDFFNRLEASPKKHEAFQKLLFGLCFFHALVQERRKFGPLGWNIPYGFNESDLRISVRQLNIFIDEYDELPYDALQYLTGQCNYGGRVTDDWDRRCLVSILNNTFAPPAVEKIKYKFSESGTYYVPPANGYQSFVDFIRELPVDQPPEAFGMHDNVDISKDLQETKQLFDSCLATQKGAATTTTGDAKPEDILDGIASDILDKLPAAFDLEAALKKYPTRYEESMNTVLVQEMQRFNRLLECILTSLTELRKAIKGVVLMSPDLERVSRSLTIGKVPDMWMAKSYPSLKPLGSYISDFLKRLEFLQHWYDNGKPPVFWISGFYFTQAFLTGALQNFARKYTIPIDILGFDFEVLREHVDQTVPPEDGVYINGLFLDGARWDAAEHALGESFPKVLFDEVPTIWLKPGKMAEIEPCATYTCPVYKTSERRGTLSTTGHSTNYVLPIKLPSKHPEDHWIRRGVAMICQLDD</sequence>
<evidence type="ECO:0000256" key="12">
    <source>
        <dbReference type="ARBA" id="ARBA00023054"/>
    </source>
</evidence>
<dbReference type="InterPro" id="IPR024317">
    <property type="entry name" value="Dynein_heavy_chain_D4_dom"/>
</dbReference>
<dbReference type="InParanoid" id="F2UH49"/>
<dbReference type="FunFam" id="3.20.180.20:FF:000003">
    <property type="entry name" value="Dynein heavy chain 12, axonemal"/>
    <property type="match status" value="1"/>
</dbReference>
<feature type="compositionally biased region" description="Basic and acidic residues" evidence="19">
    <location>
        <begin position="37"/>
        <end position="50"/>
    </location>
</feature>
<dbReference type="FunFam" id="3.40.50.300:FF:000223">
    <property type="entry name" value="Dynein heavy chain 3, axonemal"/>
    <property type="match status" value="1"/>
</dbReference>
<reference evidence="30" key="1">
    <citation type="submission" date="2009-08" db="EMBL/GenBank/DDBJ databases">
        <title>Annotation of Salpingoeca rosetta.</title>
        <authorList>
            <consortium name="The Broad Institute Genome Sequencing Platform"/>
            <person name="Russ C."/>
            <person name="Cuomo C."/>
            <person name="Burger G."/>
            <person name="Gray M.W."/>
            <person name="Holland P.W.H."/>
            <person name="King N."/>
            <person name="Lang F.B.F."/>
            <person name="Roger A.J."/>
            <person name="Ruiz-Trillo I."/>
            <person name="Young S.K."/>
            <person name="Zeng Q."/>
            <person name="Gargeya S."/>
            <person name="Alvarado L."/>
            <person name="Berlin A."/>
            <person name="Chapman S.B."/>
            <person name="Chen Z."/>
            <person name="Freedman E."/>
            <person name="Gellesch M."/>
            <person name="Goldberg J."/>
            <person name="Griggs A."/>
            <person name="Gujja S."/>
            <person name="Heilman E."/>
            <person name="Heiman D."/>
            <person name="Howarth C."/>
            <person name="Mehta T."/>
            <person name="Neiman D."/>
            <person name="Pearson M."/>
            <person name="Roberts A."/>
            <person name="Saif S."/>
            <person name="Shea T."/>
            <person name="Shenoy N."/>
            <person name="Sisk P."/>
            <person name="Stolte C."/>
            <person name="Sykes S."/>
            <person name="White J."/>
            <person name="Yandava C."/>
            <person name="Haas B."/>
            <person name="Nusbaum C."/>
            <person name="Birren B."/>
        </authorList>
    </citation>
    <scope>NUCLEOTIDE SEQUENCE [LARGE SCALE GENOMIC DNA]</scope>
    <source>
        <strain evidence="30">ATCC 50818</strain>
    </source>
</reference>
<dbReference type="Pfam" id="PF12777">
    <property type="entry name" value="MT"/>
    <property type="match status" value="1"/>
</dbReference>
<keyword evidence="15" id="KW-0206">Cytoskeleton</keyword>
<dbReference type="InterPro" id="IPR024743">
    <property type="entry name" value="Dynein_HC_stalk"/>
</dbReference>
<keyword evidence="8" id="KW-0547">Nucleotide-binding</keyword>
<evidence type="ECO:0000259" key="29">
    <source>
        <dbReference type="Pfam" id="PF22597"/>
    </source>
</evidence>
<accession>F2UH49</accession>
<dbReference type="Pfam" id="PF12780">
    <property type="entry name" value="AAA_8"/>
    <property type="match status" value="1"/>
</dbReference>
<dbReference type="FunFam" id="1.20.58.1120:FF:000005">
    <property type="entry name" value="Dynein, axonemal, heavy chain 12"/>
    <property type="match status" value="1"/>
</dbReference>
<dbReference type="Gene3D" id="1.20.140.100">
    <property type="entry name" value="Dynein heavy chain, N-terminal domain 2"/>
    <property type="match status" value="1"/>
</dbReference>
<evidence type="ECO:0000256" key="13">
    <source>
        <dbReference type="ARBA" id="ARBA00023069"/>
    </source>
</evidence>
<dbReference type="GO" id="GO:0005524">
    <property type="term" value="F:ATP binding"/>
    <property type="evidence" value="ECO:0007669"/>
    <property type="project" value="UniProtKB-KW"/>
</dbReference>
<keyword evidence="16" id="KW-0966">Cell projection</keyword>
<protein>
    <submittedName>
        <fullName evidence="30">Dynein heavy chain isotype 7C</fullName>
    </submittedName>
</protein>
<comment type="subcellular location">
    <subcellularLocation>
        <location evidence="1">Cell projection</location>
        <location evidence="1">Cilium</location>
        <location evidence="1">Flagellum</location>
    </subcellularLocation>
    <subcellularLocation>
        <location evidence="2">Cytoplasm</location>
        <location evidence="2">Cytoskeleton</location>
        <location evidence="2">Cilium axoneme</location>
    </subcellularLocation>
</comment>
<dbReference type="InterPro" id="IPR043160">
    <property type="entry name" value="Dynein_C_barrel"/>
</dbReference>
<dbReference type="InterPro" id="IPR035699">
    <property type="entry name" value="AAA_6"/>
</dbReference>
<keyword evidence="5" id="KW-0963">Cytoplasm</keyword>
<evidence type="ECO:0000256" key="17">
    <source>
        <dbReference type="ARBA" id="ARBA00057074"/>
    </source>
</evidence>
<evidence type="ECO:0000256" key="10">
    <source>
        <dbReference type="ARBA" id="ARBA00022846"/>
    </source>
</evidence>
<dbReference type="Gene3D" id="3.40.50.300">
    <property type="entry name" value="P-loop containing nucleotide triphosphate hydrolases"/>
    <property type="match status" value="5"/>
</dbReference>
<keyword evidence="11" id="KW-0243">Dynein</keyword>
<feature type="domain" description="Dynein 2 heavy chain 1 cytoplasmic ATPase lid" evidence="29">
    <location>
        <begin position="2108"/>
        <end position="2192"/>
    </location>
</feature>
<dbReference type="FunFam" id="1.20.1270.280:FF:000001">
    <property type="entry name" value="dynein heavy chain 7, axonemal"/>
    <property type="match status" value="1"/>
</dbReference>
<dbReference type="Gene3D" id="6.10.140.1060">
    <property type="match status" value="1"/>
</dbReference>
<dbReference type="FunFam" id="3.40.50.300:FF:001328">
    <property type="entry name" value="Dynein heavy chain 6, axonemal"/>
    <property type="match status" value="1"/>
</dbReference>
<evidence type="ECO:0000256" key="18">
    <source>
        <dbReference type="SAM" id="Coils"/>
    </source>
</evidence>
<evidence type="ECO:0000259" key="22">
    <source>
        <dbReference type="Pfam" id="PF12774"/>
    </source>
</evidence>
<dbReference type="FunFam" id="3.40.50.300:FF:005585">
    <property type="entry name" value="Predicted protein"/>
    <property type="match status" value="1"/>
</dbReference>
<dbReference type="GO" id="GO:0003341">
    <property type="term" value="P:cilium movement"/>
    <property type="evidence" value="ECO:0007669"/>
    <property type="project" value="UniProtKB-ARBA"/>
</dbReference>
<dbReference type="InterPro" id="IPR035706">
    <property type="entry name" value="AAA_9"/>
</dbReference>
<dbReference type="FunFam" id="3.40.50.300:FF:000044">
    <property type="entry name" value="Dynein heavy chain 5, axonemal"/>
    <property type="match status" value="1"/>
</dbReference>
<dbReference type="FunFam" id="3.10.490.20:FF:000001">
    <property type="entry name" value="dynein heavy chain 7, axonemal"/>
    <property type="match status" value="1"/>
</dbReference>
<dbReference type="InterPro" id="IPR042228">
    <property type="entry name" value="Dynein_linker_3"/>
</dbReference>
<dbReference type="FunFam" id="1.20.920.20:FF:000006">
    <property type="entry name" value="Dynein, axonemal, heavy chain 6"/>
    <property type="match status" value="1"/>
</dbReference>
<dbReference type="OMA" id="ICRVMMQ"/>
<dbReference type="InterPro" id="IPR026983">
    <property type="entry name" value="DHC"/>
</dbReference>
<evidence type="ECO:0000256" key="8">
    <source>
        <dbReference type="ARBA" id="ARBA00022741"/>
    </source>
</evidence>
<evidence type="ECO:0000259" key="24">
    <source>
        <dbReference type="Pfam" id="PF12780"/>
    </source>
</evidence>
<evidence type="ECO:0000256" key="6">
    <source>
        <dbReference type="ARBA" id="ARBA00022701"/>
    </source>
</evidence>
<dbReference type="Gene3D" id="1.20.58.1120">
    <property type="match status" value="1"/>
</dbReference>
<dbReference type="FunFam" id="1.10.8.1220:FF:000001">
    <property type="entry name" value="Dynein axonemal heavy chain 5"/>
    <property type="match status" value="1"/>
</dbReference>
<keyword evidence="14" id="KW-0505">Motor protein</keyword>
<dbReference type="Gene3D" id="1.20.920.30">
    <property type="match status" value="1"/>
</dbReference>
<dbReference type="GeneID" id="16071925"/>
<dbReference type="FunFam" id="1.10.287.2620:FF:000002">
    <property type="entry name" value="Dynein heavy chain 2, axonemal"/>
    <property type="match status" value="1"/>
</dbReference>
<dbReference type="InterPro" id="IPR013602">
    <property type="entry name" value="Dynein_heavy_linker"/>
</dbReference>
<dbReference type="PANTHER" id="PTHR22878:SF70">
    <property type="entry name" value="DYNEIN HEAVY CHAIN 2, AXONEMAL"/>
    <property type="match status" value="1"/>
</dbReference>
<feature type="region of interest" description="Disordered" evidence="19">
    <location>
        <begin position="1"/>
        <end position="50"/>
    </location>
</feature>
<dbReference type="Pfam" id="PF17852">
    <property type="entry name" value="Dynein_AAA_lid"/>
    <property type="match status" value="1"/>
</dbReference>
<dbReference type="RefSeq" id="XP_004991363.1">
    <property type="nucleotide sequence ID" value="XM_004991306.1"/>
</dbReference>
<evidence type="ECO:0000256" key="7">
    <source>
        <dbReference type="ARBA" id="ARBA00022737"/>
    </source>
</evidence>
<dbReference type="GO" id="GO:0051959">
    <property type="term" value="F:dynein light intermediate chain binding"/>
    <property type="evidence" value="ECO:0007669"/>
    <property type="project" value="InterPro"/>
</dbReference>
<evidence type="ECO:0000259" key="28">
    <source>
        <dbReference type="Pfam" id="PF18199"/>
    </source>
</evidence>
<dbReference type="STRING" id="946362.F2UH49"/>
<dbReference type="OrthoDB" id="5593012at2759"/>
<dbReference type="Gene3D" id="3.20.180.20">
    <property type="entry name" value="Dynein heavy chain, N-terminal domain 2"/>
    <property type="match status" value="1"/>
</dbReference>
<dbReference type="GO" id="GO:0008569">
    <property type="term" value="F:minus-end-directed microtubule motor activity"/>
    <property type="evidence" value="ECO:0007669"/>
    <property type="project" value="InterPro"/>
</dbReference>
<evidence type="ECO:0000256" key="1">
    <source>
        <dbReference type="ARBA" id="ARBA00004230"/>
    </source>
</evidence>
<evidence type="ECO:0000256" key="2">
    <source>
        <dbReference type="ARBA" id="ARBA00004430"/>
    </source>
</evidence>
<dbReference type="InterPro" id="IPR042222">
    <property type="entry name" value="Dynein_2_N"/>
</dbReference>
<evidence type="ECO:0000259" key="27">
    <source>
        <dbReference type="Pfam" id="PF18198"/>
    </source>
</evidence>
<evidence type="ECO:0000313" key="31">
    <source>
        <dbReference type="Proteomes" id="UP000007799"/>
    </source>
</evidence>
<evidence type="ECO:0000259" key="25">
    <source>
        <dbReference type="Pfam" id="PF12781"/>
    </source>
</evidence>
<feature type="domain" description="Dynein heavy chain C-terminal" evidence="28">
    <location>
        <begin position="3689"/>
        <end position="3991"/>
    </location>
</feature>
<dbReference type="Gene3D" id="1.20.1270.280">
    <property type="match status" value="1"/>
</dbReference>
<comment type="function">
    <text evidence="17">Force generating protein of respiratory cilia. Produces force towards the minus ends of microtubules. Dynein has ATPase activity; the force-producing power stroke is thought to occur on release of ADP. Involved in sperm motility; implicated in sperm flagellar assembly.</text>
</comment>
<comment type="similarity">
    <text evidence="3">Belongs to the dynein heavy chain family.</text>
</comment>
<feature type="domain" description="Dynein heavy chain ATP-binding dynein motor region" evidence="25">
    <location>
        <begin position="2922"/>
        <end position="3143"/>
    </location>
</feature>
<dbReference type="InterPro" id="IPR042219">
    <property type="entry name" value="AAA_lid_11_sf"/>
</dbReference>
<evidence type="ECO:0000259" key="20">
    <source>
        <dbReference type="Pfam" id="PF03028"/>
    </source>
</evidence>
<evidence type="ECO:0000256" key="15">
    <source>
        <dbReference type="ARBA" id="ARBA00023212"/>
    </source>
</evidence>
<dbReference type="Gene3D" id="1.10.8.710">
    <property type="match status" value="1"/>
</dbReference>
<gene>
    <name evidence="30" type="ORF">PTSG_07567</name>
</gene>
<evidence type="ECO:0000256" key="4">
    <source>
        <dbReference type="ARBA" id="ARBA00011655"/>
    </source>
</evidence>
<evidence type="ECO:0000313" key="30">
    <source>
        <dbReference type="EMBL" id="EGD76448.1"/>
    </source>
</evidence>
<dbReference type="FunFam" id="1.20.920.30:FF:000002">
    <property type="entry name" value="Dynein axonemal heavy chain 3"/>
    <property type="match status" value="1"/>
</dbReference>
<dbReference type="InterPro" id="IPR041466">
    <property type="entry name" value="Dynein_AAA5_ext"/>
</dbReference>
<dbReference type="InterPro" id="IPR041228">
    <property type="entry name" value="Dynein_C"/>
</dbReference>
<dbReference type="GO" id="GO:0045505">
    <property type="term" value="F:dynein intermediate chain binding"/>
    <property type="evidence" value="ECO:0007669"/>
    <property type="project" value="InterPro"/>
</dbReference>
<dbReference type="Pfam" id="PF12775">
    <property type="entry name" value="AAA_7"/>
    <property type="match status" value="1"/>
</dbReference>
<organism evidence="31">
    <name type="scientific">Salpingoeca rosetta (strain ATCC 50818 / BSB-021)</name>
    <dbReference type="NCBI Taxonomy" id="946362"/>
    <lineage>
        <taxon>Eukaryota</taxon>
        <taxon>Choanoflagellata</taxon>
        <taxon>Craspedida</taxon>
        <taxon>Salpingoecidae</taxon>
        <taxon>Salpingoeca</taxon>
    </lineage>
</organism>
<feature type="coiled-coil region" evidence="18">
    <location>
        <begin position="654"/>
        <end position="714"/>
    </location>
</feature>
<dbReference type="Pfam" id="PF08393">
    <property type="entry name" value="DHC_N2"/>
    <property type="match status" value="1"/>
</dbReference>
<keyword evidence="31" id="KW-1185">Reference proteome</keyword>
<dbReference type="FunFam" id="1.10.8.720:FF:000001">
    <property type="entry name" value="dynein heavy chain 7, axonemal"/>
    <property type="match status" value="1"/>
</dbReference>
<evidence type="ECO:0000256" key="14">
    <source>
        <dbReference type="ARBA" id="ARBA00023175"/>
    </source>
</evidence>
<dbReference type="SUPFAM" id="SSF52540">
    <property type="entry name" value="P-loop containing nucleoside triphosphate hydrolases"/>
    <property type="match status" value="4"/>
</dbReference>
<dbReference type="Gene3D" id="1.10.472.130">
    <property type="match status" value="1"/>
</dbReference>
<dbReference type="GO" id="GO:0031514">
    <property type="term" value="C:motile cilium"/>
    <property type="evidence" value="ECO:0007669"/>
    <property type="project" value="UniProtKB-SubCell"/>
</dbReference>
<dbReference type="FunFam" id="1.20.140.100:FF:000004">
    <property type="entry name" value="Dynein axonemal heavy chain 6"/>
    <property type="match status" value="1"/>
</dbReference>
<dbReference type="Pfam" id="PF12781">
    <property type="entry name" value="AAA_9"/>
    <property type="match status" value="1"/>
</dbReference>
<dbReference type="GO" id="GO:0005874">
    <property type="term" value="C:microtubule"/>
    <property type="evidence" value="ECO:0007669"/>
    <property type="project" value="UniProtKB-KW"/>
</dbReference>
<feature type="domain" description="Dynein heavy chain hydrolytic ATP-binding dynein motor region" evidence="22">
    <location>
        <begin position="1262"/>
        <end position="1591"/>
    </location>
</feature>
<dbReference type="eggNOG" id="KOG3595">
    <property type="taxonomic scope" value="Eukaryota"/>
</dbReference>
<feature type="domain" description="Dynein heavy chain AAA module D4" evidence="24">
    <location>
        <begin position="2276"/>
        <end position="2536"/>
    </location>
</feature>
<evidence type="ECO:0000256" key="9">
    <source>
        <dbReference type="ARBA" id="ARBA00022840"/>
    </source>
</evidence>
<evidence type="ECO:0000259" key="21">
    <source>
        <dbReference type="Pfam" id="PF08393"/>
    </source>
</evidence>
<proteinExistence type="inferred from homology"/>
<feature type="domain" description="Dynein heavy chain AAA 5 extension" evidence="26">
    <location>
        <begin position="1766"/>
        <end position="1897"/>
    </location>
</feature>
<dbReference type="InterPro" id="IPR043157">
    <property type="entry name" value="Dynein_AAA1S"/>
</dbReference>
<evidence type="ECO:0000259" key="26">
    <source>
        <dbReference type="Pfam" id="PF17852"/>
    </source>
</evidence>
<dbReference type="InterPro" id="IPR027417">
    <property type="entry name" value="P-loop_NTPase"/>
</dbReference>
<dbReference type="Gene3D" id="1.10.8.720">
    <property type="entry name" value="Region D6 of dynein motor"/>
    <property type="match status" value="1"/>
</dbReference>
<dbReference type="Pfam" id="PF22597">
    <property type="entry name" value="DYN_lid"/>
    <property type="match status" value="1"/>
</dbReference>
<feature type="domain" description="Dynein heavy chain linker" evidence="21">
    <location>
        <begin position="729"/>
        <end position="1132"/>
    </location>
</feature>
<evidence type="ECO:0000256" key="16">
    <source>
        <dbReference type="ARBA" id="ARBA00023273"/>
    </source>
</evidence>
<dbReference type="InterPro" id="IPR004273">
    <property type="entry name" value="Dynein_heavy_D6_P-loop"/>
</dbReference>
<dbReference type="Gene3D" id="3.10.490.20">
    <property type="match status" value="1"/>
</dbReference>
<keyword evidence="9" id="KW-0067">ATP-binding</keyword>
<dbReference type="InterPro" id="IPR041658">
    <property type="entry name" value="AAA_lid_11"/>
</dbReference>
<evidence type="ECO:0000256" key="11">
    <source>
        <dbReference type="ARBA" id="ARBA00023017"/>
    </source>
</evidence>
<dbReference type="EMBL" id="GL832974">
    <property type="protein sequence ID" value="EGD76448.1"/>
    <property type="molecule type" value="Genomic_DNA"/>
</dbReference>
<evidence type="ECO:0000256" key="19">
    <source>
        <dbReference type="SAM" id="MobiDB-lite"/>
    </source>
</evidence>
<dbReference type="GO" id="GO:0005858">
    <property type="term" value="C:axonemal dynein complex"/>
    <property type="evidence" value="ECO:0007669"/>
    <property type="project" value="UniProtKB-ARBA"/>
</dbReference>
<dbReference type="Pfam" id="PF03028">
    <property type="entry name" value="Dynein_heavy"/>
    <property type="match status" value="1"/>
</dbReference>
<dbReference type="KEGG" id="sre:PTSG_07567"/>
<dbReference type="InterPro" id="IPR054354">
    <property type="entry name" value="DYNC2H1-like_lid"/>
</dbReference>
<keyword evidence="13" id="KW-0969">Cilium</keyword>
<dbReference type="Pfam" id="PF12774">
    <property type="entry name" value="AAA_6"/>
    <property type="match status" value="1"/>
</dbReference>
<dbReference type="Pfam" id="PF18199">
    <property type="entry name" value="Dynein_C"/>
    <property type="match status" value="1"/>
</dbReference>
<feature type="coiled-coil region" evidence="18">
    <location>
        <begin position="2778"/>
        <end position="2868"/>
    </location>
</feature>
<feature type="domain" description="Dynein heavy chain region D6 P-loop" evidence="20">
    <location>
        <begin position="3390"/>
        <end position="3504"/>
    </location>
</feature>
<evidence type="ECO:0000259" key="23">
    <source>
        <dbReference type="Pfam" id="PF12777"/>
    </source>
</evidence>